<dbReference type="InterPro" id="IPR028098">
    <property type="entry name" value="Glyco_trans_4-like_N"/>
</dbReference>
<organism evidence="2 3">
    <name type="scientific">Natrinema zhouii</name>
    <dbReference type="NCBI Taxonomy" id="1710539"/>
    <lineage>
        <taxon>Archaea</taxon>
        <taxon>Methanobacteriati</taxon>
        <taxon>Methanobacteriota</taxon>
        <taxon>Stenosarchaea group</taxon>
        <taxon>Halobacteria</taxon>
        <taxon>Halobacteriales</taxon>
        <taxon>Natrialbaceae</taxon>
        <taxon>Natrinema</taxon>
    </lineage>
</organism>
<dbReference type="InterPro" id="IPR050194">
    <property type="entry name" value="Glycosyltransferase_grp1"/>
</dbReference>
<dbReference type="KEGG" id="nay:HYG81_02010"/>
<evidence type="ECO:0000313" key="3">
    <source>
        <dbReference type="Proteomes" id="UP000510869"/>
    </source>
</evidence>
<dbReference type="OrthoDB" id="17979at2157"/>
<dbReference type="CDD" id="cd03801">
    <property type="entry name" value="GT4_PimA-like"/>
    <property type="match status" value="1"/>
</dbReference>
<dbReference type="SUPFAM" id="SSF53756">
    <property type="entry name" value="UDP-Glycosyltransferase/glycogen phosphorylase"/>
    <property type="match status" value="1"/>
</dbReference>
<proteinExistence type="predicted"/>
<accession>A0A7D6CP29</accession>
<evidence type="ECO:0000313" key="2">
    <source>
        <dbReference type="EMBL" id="QLK26417.1"/>
    </source>
</evidence>
<dbReference type="Pfam" id="PF13692">
    <property type="entry name" value="Glyco_trans_1_4"/>
    <property type="match status" value="1"/>
</dbReference>
<feature type="domain" description="Glycosyltransferase subfamily 4-like N-terminal" evidence="1">
    <location>
        <begin position="40"/>
        <end position="137"/>
    </location>
</feature>
<protein>
    <submittedName>
        <fullName evidence="2">Glycosyltransferase family 4 protein</fullName>
    </submittedName>
</protein>
<dbReference type="Pfam" id="PF13439">
    <property type="entry name" value="Glyco_transf_4"/>
    <property type="match status" value="1"/>
</dbReference>
<keyword evidence="3" id="KW-1185">Reference proteome</keyword>
<dbReference type="PANTHER" id="PTHR45947:SF3">
    <property type="entry name" value="SULFOQUINOVOSYL TRANSFERASE SQD2"/>
    <property type="match status" value="1"/>
</dbReference>
<gene>
    <name evidence="2" type="ORF">HYG81_02010</name>
</gene>
<dbReference type="PANTHER" id="PTHR45947">
    <property type="entry name" value="SULFOQUINOVOSYL TRANSFERASE SQD2"/>
    <property type="match status" value="1"/>
</dbReference>
<reference evidence="2 3" key="1">
    <citation type="submission" date="2020-07" db="EMBL/GenBank/DDBJ databases">
        <title>Natrinema (YPL30) sp. nov. and Haloterrigena xxxxxx (YPL8) sp. nov., isolated from a salt mine.</title>
        <authorList>
            <person name="Cui H."/>
        </authorList>
    </citation>
    <scope>NUCLEOTIDE SEQUENCE [LARGE SCALE GENOMIC DNA]</scope>
    <source>
        <strain evidence="2 3">YPL13</strain>
    </source>
</reference>
<dbReference type="GO" id="GO:0016757">
    <property type="term" value="F:glycosyltransferase activity"/>
    <property type="evidence" value="ECO:0007669"/>
    <property type="project" value="TreeGrafter"/>
</dbReference>
<evidence type="ECO:0000259" key="1">
    <source>
        <dbReference type="Pfam" id="PF13439"/>
    </source>
</evidence>
<dbReference type="AlphaFoldDB" id="A0A7D6CP29"/>
<dbReference type="Proteomes" id="UP000510869">
    <property type="component" value="Chromosome"/>
</dbReference>
<dbReference type="EMBL" id="CP059154">
    <property type="protein sequence ID" value="QLK26417.1"/>
    <property type="molecule type" value="Genomic_DNA"/>
</dbReference>
<dbReference type="GeneID" id="56141941"/>
<sequence>MKISHYFEFETHVTGGIHESVVHQRKMLDRLGVAYTTAPTLEADVFHCNLMGPRSVWYAARAQRRSIPVVANTHVTAEDFGESFRFTNALAKPLKPYLRRAYGLADALVCPSEYNQRLLETYTDTPTTVISNGVDREKLAGFESLETEYRDRYDLESPTVFLVGHVIKRKGLETFVELARRLPELDFAWFGPLDLSLKGRETTQLIEESPANCTFTGYVDDIRGAFAAGDIFCFPTHEENEGIALLEAMAAGKPVLVRDIETFSWLVDGEDCLKVAGAGVDGFEDALERLTDPDLRDRLGSNAARRSEEFSLETVAKQYQSLYDEVA</sequence>
<dbReference type="RefSeq" id="WP_180841590.1">
    <property type="nucleotide sequence ID" value="NZ_CP059154.1"/>
</dbReference>
<name>A0A7D6CP29_9EURY</name>
<dbReference type="Gene3D" id="3.40.50.2000">
    <property type="entry name" value="Glycogen Phosphorylase B"/>
    <property type="match status" value="2"/>
</dbReference>